<keyword evidence="1" id="KW-0175">Coiled coil</keyword>
<protein>
    <submittedName>
        <fullName evidence="3">Uncharacterized protein</fullName>
    </submittedName>
</protein>
<evidence type="ECO:0000256" key="1">
    <source>
        <dbReference type="SAM" id="Coils"/>
    </source>
</evidence>
<dbReference type="OrthoDB" id="4020157at2759"/>
<proteinExistence type="predicted"/>
<evidence type="ECO:0000256" key="2">
    <source>
        <dbReference type="SAM" id="MobiDB-lite"/>
    </source>
</evidence>
<feature type="compositionally biased region" description="Basic residues" evidence="2">
    <location>
        <begin position="83"/>
        <end position="95"/>
    </location>
</feature>
<organism evidence="3 4">
    <name type="scientific">Suhomyces tanzawaensis NRRL Y-17324</name>
    <dbReference type="NCBI Taxonomy" id="984487"/>
    <lineage>
        <taxon>Eukaryota</taxon>
        <taxon>Fungi</taxon>
        <taxon>Dikarya</taxon>
        <taxon>Ascomycota</taxon>
        <taxon>Saccharomycotina</taxon>
        <taxon>Pichiomycetes</taxon>
        <taxon>Debaryomycetaceae</taxon>
        <taxon>Suhomyces</taxon>
    </lineage>
</organism>
<reference evidence="4" key="1">
    <citation type="submission" date="2016-05" db="EMBL/GenBank/DDBJ databases">
        <title>Comparative genomics of biotechnologically important yeasts.</title>
        <authorList>
            <consortium name="DOE Joint Genome Institute"/>
            <person name="Riley R."/>
            <person name="Haridas S."/>
            <person name="Wolfe K.H."/>
            <person name="Lopes M.R."/>
            <person name="Hittinger C.T."/>
            <person name="Goker M."/>
            <person name="Salamov A."/>
            <person name="Wisecaver J."/>
            <person name="Long T.M."/>
            <person name="Aerts A.L."/>
            <person name="Barry K."/>
            <person name="Choi C."/>
            <person name="Clum A."/>
            <person name="Coughlan A.Y."/>
            <person name="Deshpande S."/>
            <person name="Douglass A.P."/>
            <person name="Hanson S.J."/>
            <person name="Klenk H.-P."/>
            <person name="Labutti K."/>
            <person name="Lapidus A."/>
            <person name="Lindquist E."/>
            <person name="Lipzen A."/>
            <person name="Meier-Kolthoff J.P."/>
            <person name="Ohm R.A."/>
            <person name="Otillar R.P."/>
            <person name="Pangilinan J."/>
            <person name="Peng Y."/>
            <person name="Rokas A."/>
            <person name="Rosa C.A."/>
            <person name="Scheuner C."/>
            <person name="Sibirny A.A."/>
            <person name="Slot J.C."/>
            <person name="Stielow J.B."/>
            <person name="Sun H."/>
            <person name="Kurtzman C.P."/>
            <person name="Blackwell M."/>
            <person name="Grigoriev I.V."/>
            <person name="Jeffries T.W."/>
        </authorList>
    </citation>
    <scope>NUCLEOTIDE SEQUENCE [LARGE SCALE GENOMIC DNA]</scope>
    <source>
        <strain evidence="4">NRRL Y-17324</strain>
    </source>
</reference>
<sequence length="190" mass="22401">MSVPSSPIGPSSEPLFHAPNVLDDMHRKQQERSSKHTLPWSSSPIRRDEPTIHSASLSSPRSRSYHHHSSPSRNGHTSAGNMRNKHNKVRQFRNQHRQEKLEGRRHILHDAQVYSEFSQSQLRQFEEVELHLDLDQLIEEERQAEAEYEEEQEDYEAYIRQYENDLEDFELQEELEMAELISRMDIGDKS</sequence>
<name>A0A1E4SQE7_9ASCO</name>
<feature type="region of interest" description="Disordered" evidence="2">
    <location>
        <begin position="1"/>
        <end position="97"/>
    </location>
</feature>
<evidence type="ECO:0000313" key="4">
    <source>
        <dbReference type="Proteomes" id="UP000094285"/>
    </source>
</evidence>
<dbReference type="RefSeq" id="XP_020066856.1">
    <property type="nucleotide sequence ID" value="XM_020207154.1"/>
</dbReference>
<dbReference type="GeneID" id="30981291"/>
<gene>
    <name evidence="3" type="ORF">CANTADRAFT_24563</name>
</gene>
<feature type="coiled-coil region" evidence="1">
    <location>
        <begin position="127"/>
        <end position="179"/>
    </location>
</feature>
<dbReference type="Proteomes" id="UP000094285">
    <property type="component" value="Unassembled WGS sequence"/>
</dbReference>
<keyword evidence="4" id="KW-1185">Reference proteome</keyword>
<feature type="compositionally biased region" description="Low complexity" evidence="2">
    <location>
        <begin position="53"/>
        <end position="62"/>
    </location>
</feature>
<dbReference type="AlphaFoldDB" id="A0A1E4SQE7"/>
<evidence type="ECO:0000313" key="3">
    <source>
        <dbReference type="EMBL" id="ODV81734.1"/>
    </source>
</evidence>
<accession>A0A1E4SQE7</accession>
<dbReference type="EMBL" id="KV453909">
    <property type="protein sequence ID" value="ODV81734.1"/>
    <property type="molecule type" value="Genomic_DNA"/>
</dbReference>
<feature type="compositionally biased region" description="Basic and acidic residues" evidence="2">
    <location>
        <begin position="23"/>
        <end position="34"/>
    </location>
</feature>